<dbReference type="Gene3D" id="1.20.1260.140">
    <property type="entry name" value="Alternative oxidase"/>
    <property type="match status" value="1"/>
</dbReference>
<dbReference type="STRING" id="1042311.A0A2T3YU79"/>
<dbReference type="PANTHER" id="PTHR31803">
    <property type="entry name" value="ALTERNATIVE OXIDASE"/>
    <property type="match status" value="1"/>
</dbReference>
<keyword evidence="8" id="KW-1133">Transmembrane helix</keyword>
<keyword evidence="9 13" id="KW-0560">Oxidoreductase</keyword>
<protein>
    <recommendedName>
        <fullName evidence="13">Alternative oxidase</fullName>
        <ecNumber evidence="13">1.-.-.-</ecNumber>
    </recommendedName>
</protein>
<sequence>MLRWGMDLLTGYKHPKAGGKVLSSANNQMTGEKWMRRFIQASAAGVPGMVGGMLRHLKCLRCMKRGNGWIETLLEEAFNERVRLLTFVSLNKPGLGMRLVAISLKFCHCFIGWYVEEEAVLTYSRAIEDIEAGKLPKWSNVVMRDIVIRAKEAKPREMNHTLGNLDQQQDLNPVTIKWVDSVGLYAARGIQSLKPTGWESNDIV</sequence>
<dbReference type="Pfam" id="PF01786">
    <property type="entry name" value="AOX"/>
    <property type="match status" value="1"/>
</dbReference>
<dbReference type="AlphaFoldDB" id="A0A2T3YU79"/>
<keyword evidence="10 13" id="KW-0408">Iron</keyword>
<evidence type="ECO:0000256" key="10">
    <source>
        <dbReference type="ARBA" id="ARBA00023004"/>
    </source>
</evidence>
<evidence type="ECO:0000256" key="9">
    <source>
        <dbReference type="ARBA" id="ARBA00023002"/>
    </source>
</evidence>
<keyword evidence="7 13" id="KW-0249">Electron transport</keyword>
<dbReference type="GO" id="GO:0046872">
    <property type="term" value="F:metal ion binding"/>
    <property type="evidence" value="ECO:0007669"/>
    <property type="project" value="UniProtKB-UniRule"/>
</dbReference>
<evidence type="ECO:0000256" key="3">
    <source>
        <dbReference type="ARBA" id="ARBA00022448"/>
    </source>
</evidence>
<keyword evidence="11 13" id="KW-0472">Membrane</keyword>
<keyword evidence="6 13" id="KW-0479">Metal-binding</keyword>
<evidence type="ECO:0000256" key="4">
    <source>
        <dbReference type="ARBA" id="ARBA00022660"/>
    </source>
</evidence>
<comment type="cofactor">
    <cofactor evidence="13">
        <name>Fe cation</name>
        <dbReference type="ChEBI" id="CHEBI:24875"/>
    </cofactor>
    <text evidence="13">Binds 2 iron ions per subunit.</text>
</comment>
<comment type="function">
    <text evidence="12">Catalyzes cyanide-resistant oxygen consumption. May increase respiration when the cytochrome respiratory pathway is restricted, or in response to low temperatures.</text>
</comment>
<keyword evidence="15" id="KW-1185">Reference proteome</keyword>
<dbReference type="GO" id="GO:0010230">
    <property type="term" value="P:alternative respiration"/>
    <property type="evidence" value="ECO:0007669"/>
    <property type="project" value="TreeGrafter"/>
</dbReference>
<name>A0A2T3YU79_TRIA4</name>
<proteinExistence type="inferred from homology"/>
<organism evidence="14 15">
    <name type="scientific">Trichoderma asperellum (strain ATCC 204424 / CBS 433.97 / NBRC 101777)</name>
    <dbReference type="NCBI Taxonomy" id="1042311"/>
    <lineage>
        <taxon>Eukaryota</taxon>
        <taxon>Fungi</taxon>
        <taxon>Dikarya</taxon>
        <taxon>Ascomycota</taxon>
        <taxon>Pezizomycotina</taxon>
        <taxon>Sordariomycetes</taxon>
        <taxon>Hypocreomycetidae</taxon>
        <taxon>Hypocreales</taxon>
        <taxon>Hypocreaceae</taxon>
        <taxon>Trichoderma</taxon>
    </lineage>
</organism>
<dbReference type="OrthoDB" id="16906at2759"/>
<dbReference type="PANTHER" id="PTHR31803:SF3">
    <property type="entry name" value="ALTERNATIVE OXIDASE"/>
    <property type="match status" value="1"/>
</dbReference>
<evidence type="ECO:0000256" key="8">
    <source>
        <dbReference type="ARBA" id="ARBA00022989"/>
    </source>
</evidence>
<dbReference type="Proteomes" id="UP000240493">
    <property type="component" value="Unassembled WGS sequence"/>
</dbReference>
<evidence type="ECO:0000256" key="5">
    <source>
        <dbReference type="ARBA" id="ARBA00022692"/>
    </source>
</evidence>
<dbReference type="GO" id="GO:0009916">
    <property type="term" value="F:alternative oxidase activity"/>
    <property type="evidence" value="ECO:0007669"/>
    <property type="project" value="UniProtKB-UniRule"/>
</dbReference>
<keyword evidence="5 13" id="KW-0812">Transmembrane</keyword>
<evidence type="ECO:0000256" key="7">
    <source>
        <dbReference type="ARBA" id="ARBA00022982"/>
    </source>
</evidence>
<dbReference type="EMBL" id="KZ679271">
    <property type="protein sequence ID" value="PTB36115.1"/>
    <property type="molecule type" value="Genomic_DNA"/>
</dbReference>
<evidence type="ECO:0000313" key="14">
    <source>
        <dbReference type="EMBL" id="PTB36115.1"/>
    </source>
</evidence>
<evidence type="ECO:0000256" key="1">
    <source>
        <dbReference type="ARBA" id="ARBA00004292"/>
    </source>
</evidence>
<evidence type="ECO:0000256" key="12">
    <source>
        <dbReference type="ARBA" id="ARBA00025285"/>
    </source>
</evidence>
<evidence type="ECO:0000256" key="13">
    <source>
        <dbReference type="RuleBase" id="RU003779"/>
    </source>
</evidence>
<comment type="subcellular location">
    <subcellularLocation>
        <location evidence="1">Mitochondrion inner membrane</location>
        <topology evidence="1">Multi-pass membrane protein</topology>
        <orientation evidence="1">Matrix side</orientation>
    </subcellularLocation>
</comment>
<evidence type="ECO:0000256" key="2">
    <source>
        <dbReference type="ARBA" id="ARBA00008388"/>
    </source>
</evidence>
<reference evidence="14 15" key="1">
    <citation type="submission" date="2016-07" db="EMBL/GenBank/DDBJ databases">
        <title>Multiple horizontal gene transfer events from other fungi enriched the ability of initially mycotrophic Trichoderma (Ascomycota) to feed on dead plant biomass.</title>
        <authorList>
            <consortium name="DOE Joint Genome Institute"/>
            <person name="Aerts A."/>
            <person name="Atanasova L."/>
            <person name="Chenthamara K."/>
            <person name="Zhang J."/>
            <person name="Grujic M."/>
            <person name="Henrissat B."/>
            <person name="Kuo A."/>
            <person name="Salamov A."/>
            <person name="Lipzen A."/>
            <person name="Labutti K."/>
            <person name="Barry K."/>
            <person name="Miao Y."/>
            <person name="Rahimi M.J."/>
            <person name="Shen Q."/>
            <person name="Grigoriev I.V."/>
            <person name="Kubicek C.P."/>
            <person name="Druzhinina I.S."/>
        </authorList>
    </citation>
    <scope>NUCLEOTIDE SEQUENCE [LARGE SCALE GENOMIC DNA]</scope>
    <source>
        <strain evidence="14 15">CBS 433.97</strain>
    </source>
</reference>
<dbReference type="InterPro" id="IPR038659">
    <property type="entry name" value="AOX_sf"/>
</dbReference>
<comment type="similarity">
    <text evidence="2 13">Belongs to the alternative oxidase family.</text>
</comment>
<evidence type="ECO:0000256" key="6">
    <source>
        <dbReference type="ARBA" id="ARBA00022723"/>
    </source>
</evidence>
<evidence type="ECO:0000313" key="15">
    <source>
        <dbReference type="Proteomes" id="UP000240493"/>
    </source>
</evidence>
<keyword evidence="3" id="KW-0813">Transport</keyword>
<dbReference type="InterPro" id="IPR002680">
    <property type="entry name" value="AOX"/>
</dbReference>
<evidence type="ECO:0000256" key="11">
    <source>
        <dbReference type="ARBA" id="ARBA00023136"/>
    </source>
</evidence>
<dbReference type="GO" id="GO:0098803">
    <property type="term" value="C:respiratory chain complex"/>
    <property type="evidence" value="ECO:0007669"/>
    <property type="project" value="UniProtKB-UniRule"/>
</dbReference>
<keyword evidence="4 13" id="KW-0679">Respiratory chain</keyword>
<dbReference type="EC" id="1.-.-.-" evidence="13"/>
<dbReference type="GO" id="GO:0005743">
    <property type="term" value="C:mitochondrial inner membrane"/>
    <property type="evidence" value="ECO:0007669"/>
    <property type="project" value="UniProtKB-SubCell"/>
</dbReference>
<gene>
    <name evidence="14" type="ORF">M441DRAFT_73483</name>
</gene>
<accession>A0A2T3YU79</accession>